<evidence type="ECO:0000256" key="12">
    <source>
        <dbReference type="ARBA" id="ARBA00023204"/>
    </source>
</evidence>
<name>A0A6J2YMF0_SITOR</name>
<dbReference type="GO" id="GO:0030145">
    <property type="term" value="F:manganese ion binding"/>
    <property type="evidence" value="ECO:0007669"/>
    <property type="project" value="UniProtKB-UniRule"/>
</dbReference>
<dbReference type="RefSeq" id="XP_030764461.1">
    <property type="nucleotide sequence ID" value="XM_030908601.1"/>
</dbReference>
<feature type="region of interest" description="Disordered" evidence="18">
    <location>
        <begin position="521"/>
        <end position="598"/>
    </location>
</feature>
<dbReference type="Proteomes" id="UP000504635">
    <property type="component" value="Unplaced"/>
</dbReference>
<keyword evidence="12 16" id="KW-0234">DNA repair</keyword>
<proteinExistence type="inferred from homology"/>
<keyword evidence="10 16" id="KW-0378">Hydrolase</keyword>
<comment type="subcellular location">
    <subcellularLocation>
        <location evidence="3">Chromosome</location>
    </subcellularLocation>
    <subcellularLocation>
        <location evidence="2 16">Nucleus</location>
    </subcellularLocation>
</comment>
<evidence type="ECO:0000256" key="10">
    <source>
        <dbReference type="ARBA" id="ARBA00022801"/>
    </source>
</evidence>
<evidence type="ECO:0000256" key="3">
    <source>
        <dbReference type="ARBA" id="ARBA00004286"/>
    </source>
</evidence>
<keyword evidence="5" id="KW-0158">Chromosome</keyword>
<evidence type="ECO:0000256" key="7">
    <source>
        <dbReference type="ARBA" id="ARBA00022723"/>
    </source>
</evidence>
<dbReference type="GO" id="GO:0030870">
    <property type="term" value="C:Mre11 complex"/>
    <property type="evidence" value="ECO:0007669"/>
    <property type="project" value="UniProtKB-UniRule"/>
</dbReference>
<evidence type="ECO:0000256" key="1">
    <source>
        <dbReference type="ARBA" id="ARBA00001936"/>
    </source>
</evidence>
<evidence type="ECO:0000256" key="16">
    <source>
        <dbReference type="PIRNR" id="PIRNR000882"/>
    </source>
</evidence>
<dbReference type="GO" id="GO:0035861">
    <property type="term" value="C:site of double-strand break"/>
    <property type="evidence" value="ECO:0007669"/>
    <property type="project" value="TreeGrafter"/>
</dbReference>
<keyword evidence="15 16" id="KW-0469">Meiosis</keyword>
<feature type="active site" description="Proton donor" evidence="17">
    <location>
        <position position="139"/>
    </location>
</feature>
<dbReference type="GO" id="GO:0031573">
    <property type="term" value="P:mitotic intra-S DNA damage checkpoint signaling"/>
    <property type="evidence" value="ECO:0007669"/>
    <property type="project" value="TreeGrafter"/>
</dbReference>
<dbReference type="Gene3D" id="3.60.21.10">
    <property type="match status" value="1"/>
</dbReference>
<evidence type="ECO:0000256" key="17">
    <source>
        <dbReference type="PIRSR" id="PIRSR000882-1"/>
    </source>
</evidence>
<dbReference type="GO" id="GO:0008296">
    <property type="term" value="F:3'-5'-DNA exonuclease activity"/>
    <property type="evidence" value="ECO:0007669"/>
    <property type="project" value="InterPro"/>
</dbReference>
<dbReference type="InterPro" id="IPR004843">
    <property type="entry name" value="Calcineurin-like_PHP"/>
</dbReference>
<dbReference type="GO" id="GO:0007095">
    <property type="term" value="P:mitotic G2 DNA damage checkpoint signaling"/>
    <property type="evidence" value="ECO:0007669"/>
    <property type="project" value="TreeGrafter"/>
</dbReference>
<evidence type="ECO:0000256" key="14">
    <source>
        <dbReference type="ARBA" id="ARBA00023242"/>
    </source>
</evidence>
<dbReference type="CDD" id="cd00840">
    <property type="entry name" value="MPP_Mre11_N"/>
    <property type="match status" value="1"/>
</dbReference>
<dbReference type="Pfam" id="PF04152">
    <property type="entry name" value="Mre11_DNA_bind"/>
    <property type="match status" value="1"/>
</dbReference>
<evidence type="ECO:0000256" key="9">
    <source>
        <dbReference type="ARBA" id="ARBA00022763"/>
    </source>
</evidence>
<evidence type="ECO:0000313" key="21">
    <source>
        <dbReference type="RefSeq" id="XP_030764461.1"/>
    </source>
</evidence>
<dbReference type="AlphaFoldDB" id="A0A6J2YMF0"/>
<keyword evidence="6 16" id="KW-0540">Nuclease</keyword>
<dbReference type="CTD" id="4361"/>
<dbReference type="KEGG" id="soy:115888759"/>
<dbReference type="GO" id="GO:0000723">
    <property type="term" value="P:telomere maintenance"/>
    <property type="evidence" value="ECO:0007669"/>
    <property type="project" value="TreeGrafter"/>
</dbReference>
<dbReference type="InterPro" id="IPR038487">
    <property type="entry name" value="Mre11_capping_dom"/>
</dbReference>
<dbReference type="InterPro" id="IPR029052">
    <property type="entry name" value="Metallo-depent_PP-like"/>
</dbReference>
<keyword evidence="20" id="KW-1185">Reference proteome</keyword>
<evidence type="ECO:0000256" key="6">
    <source>
        <dbReference type="ARBA" id="ARBA00022722"/>
    </source>
</evidence>
<keyword evidence="8 16" id="KW-0255">Endonuclease</keyword>
<dbReference type="GO" id="GO:0042138">
    <property type="term" value="P:meiotic DNA double-strand break formation"/>
    <property type="evidence" value="ECO:0007669"/>
    <property type="project" value="TreeGrafter"/>
</dbReference>
<dbReference type="InParanoid" id="A0A6J2YMF0"/>
<dbReference type="GO" id="GO:0000014">
    <property type="term" value="F:single-stranded DNA endodeoxyribonuclease activity"/>
    <property type="evidence" value="ECO:0007669"/>
    <property type="project" value="TreeGrafter"/>
</dbReference>
<dbReference type="PIRSF" id="PIRSF000882">
    <property type="entry name" value="DSB_repair_MRE11"/>
    <property type="match status" value="1"/>
</dbReference>
<organism evidence="20 21">
    <name type="scientific">Sitophilus oryzae</name>
    <name type="common">Rice weevil</name>
    <name type="synonym">Curculio oryzae</name>
    <dbReference type="NCBI Taxonomy" id="7048"/>
    <lineage>
        <taxon>Eukaryota</taxon>
        <taxon>Metazoa</taxon>
        <taxon>Ecdysozoa</taxon>
        <taxon>Arthropoda</taxon>
        <taxon>Hexapoda</taxon>
        <taxon>Insecta</taxon>
        <taxon>Pterygota</taxon>
        <taxon>Neoptera</taxon>
        <taxon>Endopterygota</taxon>
        <taxon>Coleoptera</taxon>
        <taxon>Polyphaga</taxon>
        <taxon>Cucujiformia</taxon>
        <taxon>Curculionidae</taxon>
        <taxon>Dryophthorinae</taxon>
        <taxon>Sitophilus</taxon>
    </lineage>
</organism>
<keyword evidence="14 16" id="KW-0539">Nucleus</keyword>
<dbReference type="InterPro" id="IPR003701">
    <property type="entry name" value="Mre11"/>
</dbReference>
<evidence type="ECO:0000256" key="11">
    <source>
        <dbReference type="ARBA" id="ARBA00022839"/>
    </source>
</evidence>
<feature type="compositionally biased region" description="Basic residues" evidence="18">
    <location>
        <begin position="582"/>
        <end position="598"/>
    </location>
</feature>
<sequence length="598" mass="67473">MSSQESQDENEDVQGERDDQDVLTILVATDIHLGYGEKDLLIAEDSFDTFEEILRHAKEENADFLLLGGDLFHDTRPSSYALNKCIELLKRYCLGDRPIQIEFLSDPAFNFSSTVNDTVNYEDPNLNVELPVFSIHGNHDDPTGVQQISALNILSSTGLVNYFGRYNSYESIDIEPILLKKGRTKLALYGLSHIKDEKLARLFTAHRVSFMTPSDTDSWFHLLVLHQNRANRGAKCFIPDEALPSVLDLVIWGHEHDCRINPEQTGNDVFITQPGSSVATSLCVGESLEKHIGLLKIHKNQFNLRAIPLKTVRPFIFSELVFTEEDKVENPRELSDHQELARKVVGKKVEEMLEKALSLGREGNKLPLIRLNVSYIDETQAFNPIRFGEAYVGRVANPGDMVKVKHLSARQAFRRNKNKSNDEDFEEVAEEEIPARVEDLVLEYFESGQTRPLEFMPLKALNETVSKCIESDNMDYIESVINHFIADRQAKLEAGNVSIDKMDEFLESLRVNEENDAQMIRDVLNRTKSPRKRTKNNSNDSEDSDEESTDMSIRTVDSPPPDQERPKTGPGSRGGRVPARGRGSRGGRGSRARGKANA</sequence>
<dbReference type="Pfam" id="PF00149">
    <property type="entry name" value="Metallophos"/>
    <property type="match status" value="1"/>
</dbReference>
<keyword evidence="11 16" id="KW-0269">Exonuclease</keyword>
<evidence type="ECO:0000256" key="13">
    <source>
        <dbReference type="ARBA" id="ARBA00023211"/>
    </source>
</evidence>
<feature type="domain" description="Mre11 DNA-binding" evidence="19">
    <location>
        <begin position="302"/>
        <end position="468"/>
    </location>
</feature>
<dbReference type="FunFam" id="3.60.21.10:FF:000011">
    <property type="entry name" value="Double-strand break repair protein"/>
    <property type="match status" value="1"/>
</dbReference>
<protein>
    <recommendedName>
        <fullName evidence="16">Double-strand break repair protein</fullName>
    </recommendedName>
</protein>
<dbReference type="PANTHER" id="PTHR10139:SF1">
    <property type="entry name" value="DOUBLE-STRAND BREAK REPAIR PROTEIN MRE11"/>
    <property type="match status" value="1"/>
</dbReference>
<dbReference type="GeneID" id="115888759"/>
<evidence type="ECO:0000259" key="19">
    <source>
        <dbReference type="SMART" id="SM01347"/>
    </source>
</evidence>
<evidence type="ECO:0000256" key="8">
    <source>
        <dbReference type="ARBA" id="ARBA00022759"/>
    </source>
</evidence>
<accession>A0A6J2YMF0</accession>
<dbReference type="GO" id="GO:0006303">
    <property type="term" value="P:double-strand break repair via nonhomologous end joining"/>
    <property type="evidence" value="ECO:0007669"/>
    <property type="project" value="TreeGrafter"/>
</dbReference>
<evidence type="ECO:0000256" key="4">
    <source>
        <dbReference type="ARBA" id="ARBA00009028"/>
    </source>
</evidence>
<feature type="compositionally biased region" description="Acidic residues" evidence="18">
    <location>
        <begin position="540"/>
        <end position="549"/>
    </location>
</feature>
<evidence type="ECO:0000256" key="2">
    <source>
        <dbReference type="ARBA" id="ARBA00004123"/>
    </source>
</evidence>
<evidence type="ECO:0000256" key="5">
    <source>
        <dbReference type="ARBA" id="ARBA00022454"/>
    </source>
</evidence>
<reference evidence="21" key="1">
    <citation type="submission" date="2025-08" db="UniProtKB">
        <authorList>
            <consortium name="RefSeq"/>
        </authorList>
    </citation>
    <scope>IDENTIFICATION</scope>
    <source>
        <tissue evidence="21">Gonads</tissue>
    </source>
</reference>
<evidence type="ECO:0000313" key="20">
    <source>
        <dbReference type="Proteomes" id="UP000504635"/>
    </source>
</evidence>
<dbReference type="GO" id="GO:0000724">
    <property type="term" value="P:double-strand break repair via homologous recombination"/>
    <property type="evidence" value="ECO:0007669"/>
    <property type="project" value="TreeGrafter"/>
</dbReference>
<comment type="similarity">
    <text evidence="4 16">Belongs to the MRE11/RAD32 family.</text>
</comment>
<keyword evidence="13 16" id="KW-0464">Manganese</keyword>
<dbReference type="GO" id="GO:0097552">
    <property type="term" value="P:mitochondrial double-strand break repair via homologous recombination"/>
    <property type="evidence" value="ECO:0007669"/>
    <property type="project" value="TreeGrafter"/>
</dbReference>
<keyword evidence="7" id="KW-0479">Metal-binding</keyword>
<dbReference type="FunCoup" id="A0A6J2YMF0">
    <property type="interactions" value="1788"/>
</dbReference>
<evidence type="ECO:0000256" key="18">
    <source>
        <dbReference type="SAM" id="MobiDB-lite"/>
    </source>
</evidence>
<comment type="cofactor">
    <cofactor evidence="1 16">
        <name>Mn(2+)</name>
        <dbReference type="ChEBI" id="CHEBI:29035"/>
    </cofactor>
</comment>
<dbReference type="SUPFAM" id="SSF56300">
    <property type="entry name" value="Metallo-dependent phosphatases"/>
    <property type="match status" value="1"/>
</dbReference>
<dbReference type="SMART" id="SM01347">
    <property type="entry name" value="Mre11_DNA_bind"/>
    <property type="match status" value="1"/>
</dbReference>
<dbReference type="InterPro" id="IPR041796">
    <property type="entry name" value="Mre11_N"/>
</dbReference>
<evidence type="ECO:0000256" key="15">
    <source>
        <dbReference type="ARBA" id="ARBA00023254"/>
    </source>
</evidence>
<dbReference type="PANTHER" id="PTHR10139">
    <property type="entry name" value="DOUBLE-STRAND BREAK REPAIR PROTEIN MRE11"/>
    <property type="match status" value="1"/>
</dbReference>
<keyword evidence="9 16" id="KW-0227">DNA damage</keyword>
<gene>
    <name evidence="21" type="primary">LOC115888759</name>
</gene>
<dbReference type="Gene3D" id="3.30.110.110">
    <property type="entry name" value="Mre11, capping domain"/>
    <property type="match status" value="1"/>
</dbReference>
<dbReference type="InterPro" id="IPR007281">
    <property type="entry name" value="Mre11_DNA-bd"/>
</dbReference>
<comment type="function">
    <text evidence="16">Core component of the MRN complex, which plays a central role in double-strand break (DSB) repair, DNA recombination, maintenance of telomere integrity and meiosis. The MRN complex is involved in the repair of DNA double-strand breaks (DSBs) via homologous recombination (HR), an error-free mechanism which primarily occurs during S and G2 phases. The complex (1) mediates the end resection of damaged DNA, which generates proper single-stranded DNA, a key initial steps in HR, and is (2) required for the recruitment of other repair factors and efficient activation of ATM and ATR upon DNA damage. Within the MRN complex, MRE11 possesses both single-strand endonuclease activity and double-strand-specific 3'-5' exonuclease activity. MRE11 first endonucleolytically cleaves the 5' strand at DNA DSB ends to prevent non-homologous end joining (NHEJ) and licence HR. It then generates a single-stranded DNA gap via 3' to 5' exonucleolytic degradation, which is required for single-strand invasion and recombination.</text>
</comment>
<dbReference type="OrthoDB" id="30417at2759"/>